<feature type="region of interest" description="Disordered" evidence="1">
    <location>
        <begin position="24"/>
        <end position="46"/>
    </location>
</feature>
<evidence type="ECO:0000313" key="3">
    <source>
        <dbReference type="Proteomes" id="UP000288805"/>
    </source>
</evidence>
<reference evidence="2 3" key="1">
    <citation type="journal article" date="2018" name="PLoS Genet.">
        <title>Population sequencing reveals clonal diversity and ancestral inbreeding in the grapevine cultivar Chardonnay.</title>
        <authorList>
            <person name="Roach M.J."/>
            <person name="Johnson D.L."/>
            <person name="Bohlmann J."/>
            <person name="van Vuuren H.J."/>
            <person name="Jones S.J."/>
            <person name="Pretorius I.S."/>
            <person name="Schmidt S.A."/>
            <person name="Borneman A.R."/>
        </authorList>
    </citation>
    <scope>NUCLEOTIDE SEQUENCE [LARGE SCALE GENOMIC DNA]</scope>
    <source>
        <strain evidence="3">cv. Chardonnay</strain>
        <tissue evidence="2">Leaf</tissue>
    </source>
</reference>
<comment type="caution">
    <text evidence="2">The sequence shown here is derived from an EMBL/GenBank/DDBJ whole genome shotgun (WGS) entry which is preliminary data.</text>
</comment>
<gene>
    <name evidence="2" type="ORF">CK203_056416</name>
</gene>
<evidence type="ECO:0000256" key="1">
    <source>
        <dbReference type="SAM" id="MobiDB-lite"/>
    </source>
</evidence>
<proteinExistence type="predicted"/>
<dbReference type="Proteomes" id="UP000288805">
    <property type="component" value="Unassembled WGS sequence"/>
</dbReference>
<feature type="compositionally biased region" description="Basic residues" evidence="1">
    <location>
        <begin position="25"/>
        <end position="35"/>
    </location>
</feature>
<accession>A0A438GPB4</accession>
<dbReference type="AlphaFoldDB" id="A0A438GPB4"/>
<protein>
    <submittedName>
        <fullName evidence="2">Uncharacterized protein</fullName>
    </submittedName>
</protein>
<dbReference type="EMBL" id="QGNW01000377">
    <property type="protein sequence ID" value="RVW74056.1"/>
    <property type="molecule type" value="Genomic_DNA"/>
</dbReference>
<sequence length="62" mass="7343">MRTSSVRTVVEECAHFFNLNDNKGGQRRKRARVKNKMSSLSKHDGVKLPRYPKRSIKVWIHY</sequence>
<evidence type="ECO:0000313" key="2">
    <source>
        <dbReference type="EMBL" id="RVW74056.1"/>
    </source>
</evidence>
<organism evidence="2 3">
    <name type="scientific">Vitis vinifera</name>
    <name type="common">Grape</name>
    <dbReference type="NCBI Taxonomy" id="29760"/>
    <lineage>
        <taxon>Eukaryota</taxon>
        <taxon>Viridiplantae</taxon>
        <taxon>Streptophyta</taxon>
        <taxon>Embryophyta</taxon>
        <taxon>Tracheophyta</taxon>
        <taxon>Spermatophyta</taxon>
        <taxon>Magnoliopsida</taxon>
        <taxon>eudicotyledons</taxon>
        <taxon>Gunneridae</taxon>
        <taxon>Pentapetalae</taxon>
        <taxon>rosids</taxon>
        <taxon>Vitales</taxon>
        <taxon>Vitaceae</taxon>
        <taxon>Viteae</taxon>
        <taxon>Vitis</taxon>
    </lineage>
</organism>
<name>A0A438GPB4_VITVI</name>